<dbReference type="GO" id="GO:0003677">
    <property type="term" value="F:DNA binding"/>
    <property type="evidence" value="ECO:0007669"/>
    <property type="project" value="UniProtKB-KW"/>
</dbReference>
<feature type="domain" description="PIN" evidence="6">
    <location>
        <begin position="54"/>
        <end position="99"/>
    </location>
</feature>
<dbReference type="GO" id="GO:0016787">
    <property type="term" value="F:hydrolase activity"/>
    <property type="evidence" value="ECO:0007669"/>
    <property type="project" value="UniProtKB-KW"/>
</dbReference>
<proteinExistence type="predicted"/>
<evidence type="ECO:0000256" key="2">
    <source>
        <dbReference type="ARBA" id="ARBA00022722"/>
    </source>
</evidence>
<dbReference type="SUPFAM" id="SSF88723">
    <property type="entry name" value="PIN domain-like"/>
    <property type="match status" value="1"/>
</dbReference>
<evidence type="ECO:0000256" key="4">
    <source>
        <dbReference type="ARBA" id="ARBA00022801"/>
    </source>
</evidence>
<dbReference type="PANTHER" id="PTHR42740:SF2">
    <property type="entry name" value="RIBONUCLEASE VAPC1"/>
    <property type="match status" value="1"/>
</dbReference>
<accession>A0A2Z2M988</accession>
<dbReference type="InterPro" id="IPR029060">
    <property type="entry name" value="PIN-like_dom_sf"/>
</dbReference>
<reference evidence="7 8" key="1">
    <citation type="submission" date="2016-03" db="EMBL/GenBank/DDBJ databases">
        <title>Complete genome sequence of Thermococcus profundus strain DT5432.</title>
        <authorList>
            <person name="Oger P.M."/>
        </authorList>
    </citation>
    <scope>NUCLEOTIDE SEQUENCE [LARGE SCALE GENOMIC DNA]</scope>
    <source>
        <strain evidence="7 8">DT 5432</strain>
    </source>
</reference>
<evidence type="ECO:0000256" key="3">
    <source>
        <dbReference type="ARBA" id="ARBA00022723"/>
    </source>
</evidence>
<keyword evidence="8" id="KW-1185">Reference proteome</keyword>
<dbReference type="RefSeq" id="WP_088857189.1">
    <property type="nucleotide sequence ID" value="NZ_CP014862.1"/>
</dbReference>
<evidence type="ECO:0000259" key="6">
    <source>
        <dbReference type="Pfam" id="PF01850"/>
    </source>
</evidence>
<dbReference type="KEGG" id="tprf:A3L09_00905"/>
<dbReference type="GO" id="GO:0046872">
    <property type="term" value="F:metal ion binding"/>
    <property type="evidence" value="ECO:0007669"/>
    <property type="project" value="UniProtKB-KW"/>
</dbReference>
<dbReference type="Proteomes" id="UP000250179">
    <property type="component" value="Chromosome"/>
</dbReference>
<evidence type="ECO:0000256" key="5">
    <source>
        <dbReference type="ARBA" id="ARBA00022842"/>
    </source>
</evidence>
<keyword evidence="3" id="KW-0479">Metal-binding</keyword>
<protein>
    <submittedName>
        <fullName evidence="7">DNA-binding protein</fullName>
    </submittedName>
</protein>
<gene>
    <name evidence="7" type="ORF">A3L09_00905</name>
</gene>
<dbReference type="GO" id="GO:0004540">
    <property type="term" value="F:RNA nuclease activity"/>
    <property type="evidence" value="ECO:0007669"/>
    <property type="project" value="TreeGrafter"/>
</dbReference>
<dbReference type="OrthoDB" id="371667at2157"/>
<name>A0A2Z2M988_THEPR</name>
<keyword evidence="5" id="KW-0460">Magnesium</keyword>
<keyword evidence="4" id="KW-0378">Hydrolase</keyword>
<dbReference type="Pfam" id="PF01850">
    <property type="entry name" value="PIN"/>
    <property type="match status" value="1"/>
</dbReference>
<dbReference type="GeneID" id="33318925"/>
<dbReference type="InterPro" id="IPR051749">
    <property type="entry name" value="PINc/VapC_TA_RNase"/>
</dbReference>
<keyword evidence="7" id="KW-0238">DNA-binding</keyword>
<dbReference type="InterPro" id="IPR002716">
    <property type="entry name" value="PIN_dom"/>
</dbReference>
<keyword evidence="1" id="KW-1277">Toxin-antitoxin system</keyword>
<dbReference type="Gene3D" id="3.40.50.1010">
    <property type="entry name" value="5'-nuclease"/>
    <property type="match status" value="1"/>
</dbReference>
<sequence length="110" mass="12457">MVVVDTNVVIDRIRNKEGITEAITGVTFVEFPQIARYSRFNGEVLFPTLDDFLLAHQLQERLLKRGEPRGFADLLIAAICINRGEELITRDSDFIAIAEVSNLKLILLEK</sequence>
<evidence type="ECO:0000313" key="7">
    <source>
        <dbReference type="EMBL" id="ASJ01919.1"/>
    </source>
</evidence>
<evidence type="ECO:0000313" key="8">
    <source>
        <dbReference type="Proteomes" id="UP000250179"/>
    </source>
</evidence>
<dbReference type="EMBL" id="CP014862">
    <property type="protein sequence ID" value="ASJ01919.1"/>
    <property type="molecule type" value="Genomic_DNA"/>
</dbReference>
<organism evidence="7 8">
    <name type="scientific">Thermococcus profundus</name>
    <dbReference type="NCBI Taxonomy" id="49899"/>
    <lineage>
        <taxon>Archaea</taxon>
        <taxon>Methanobacteriati</taxon>
        <taxon>Methanobacteriota</taxon>
        <taxon>Thermococci</taxon>
        <taxon>Thermococcales</taxon>
        <taxon>Thermococcaceae</taxon>
        <taxon>Thermococcus</taxon>
    </lineage>
</organism>
<dbReference type="PANTHER" id="PTHR42740">
    <property type="entry name" value="RIBONUCLEASE VAPC3"/>
    <property type="match status" value="1"/>
</dbReference>
<dbReference type="AlphaFoldDB" id="A0A2Z2M988"/>
<keyword evidence="2" id="KW-0540">Nuclease</keyword>
<evidence type="ECO:0000256" key="1">
    <source>
        <dbReference type="ARBA" id="ARBA00022649"/>
    </source>
</evidence>